<comment type="caution">
    <text evidence="1">The sequence shown here is derived from an EMBL/GenBank/DDBJ whole genome shotgun (WGS) entry which is preliminary data.</text>
</comment>
<dbReference type="EMBL" id="BJCC01000026">
    <property type="protein sequence ID" value="GCF95040.1"/>
    <property type="molecule type" value="Genomic_DNA"/>
</dbReference>
<accession>A0A4P5PAP3</accession>
<sequence>MDTALVLKKRYREGLASSFLDAKHLLETSTIVQTLLSETYRTDTFTGLRKLEYLLIELSEIPFTYHLEPTKKMLSDLVHFTKQEEGFSLTGTIDGVLACHHAMITLIMIRFGEEKWAKHGIDWILRYQITSRDEPCHWKGTALFERFGGCIGRTPCYDGLVKAMTALSEYQSIYGKTEEISGKLGQGIESILDHRVFCHRNSTEPIHSDMTKLFYPYPYRTNLIETLKLSQFHNSLL</sequence>
<dbReference type="Proteomes" id="UP000290567">
    <property type="component" value="Unassembled WGS sequence"/>
</dbReference>
<evidence type="ECO:0000313" key="2">
    <source>
        <dbReference type="Proteomes" id="UP000290567"/>
    </source>
</evidence>
<name>A0A4P5PAP3_9ENTE</name>
<dbReference type="OrthoDB" id="2192355at2"/>
<proteinExistence type="predicted"/>
<dbReference type="AlphaFoldDB" id="A0A4P5PAP3"/>
<keyword evidence="2" id="KW-1185">Reference proteome</keyword>
<reference evidence="2" key="1">
    <citation type="submission" date="2019-02" db="EMBL/GenBank/DDBJ databases">
        <title>Draft genome sequence of Enterococcus sp. Gos25-1.</title>
        <authorList>
            <person name="Tanaka N."/>
            <person name="Shiwa Y."/>
            <person name="Fujita N."/>
        </authorList>
    </citation>
    <scope>NUCLEOTIDE SEQUENCE [LARGE SCALE GENOMIC DNA]</scope>
    <source>
        <strain evidence="2">Gos25-1</strain>
    </source>
</reference>
<dbReference type="RefSeq" id="WP_146623442.1">
    <property type="nucleotide sequence ID" value="NZ_BJCC01000026.1"/>
</dbReference>
<evidence type="ECO:0000313" key="1">
    <source>
        <dbReference type="EMBL" id="GCF95040.1"/>
    </source>
</evidence>
<organism evidence="1 2">
    <name type="scientific">Enterococcus florum</name>
    <dbReference type="NCBI Taxonomy" id="2480627"/>
    <lineage>
        <taxon>Bacteria</taxon>
        <taxon>Bacillati</taxon>
        <taxon>Bacillota</taxon>
        <taxon>Bacilli</taxon>
        <taxon>Lactobacillales</taxon>
        <taxon>Enterococcaceae</taxon>
        <taxon>Enterococcus</taxon>
    </lineage>
</organism>
<protein>
    <submittedName>
        <fullName evidence="1">Uncharacterized protein</fullName>
    </submittedName>
</protein>
<gene>
    <name evidence="1" type="ORF">NRIC_29310</name>
</gene>